<dbReference type="Proteomes" id="UP001564408">
    <property type="component" value="Unassembled WGS sequence"/>
</dbReference>
<gene>
    <name evidence="2" type="ORF">ABC977_15990</name>
</gene>
<name>A0ABV4BI59_9GAMM</name>
<dbReference type="InterPro" id="IPR014555">
    <property type="entry name" value="RecF-like"/>
</dbReference>
<reference evidence="2 3" key="1">
    <citation type="submission" date="2024-05" db="EMBL/GenBank/DDBJ databases">
        <title>Genome Sequence and Characterization of the New Strain Purple Sulfur Bacterium of Genus Thioalkalicoccus.</title>
        <authorList>
            <person name="Bryantseva I.A."/>
            <person name="Kyndt J.A."/>
            <person name="Imhoff J.F."/>
        </authorList>
    </citation>
    <scope>NUCLEOTIDE SEQUENCE [LARGE SCALE GENOMIC DNA]</scope>
    <source>
        <strain evidence="2 3">Um2</strain>
    </source>
</reference>
<feature type="domain" description="ATPase AAA-type core" evidence="1">
    <location>
        <begin position="36"/>
        <end position="344"/>
    </location>
</feature>
<organism evidence="2 3">
    <name type="scientific">Thioalkalicoccus limnaeus</name>
    <dbReference type="NCBI Taxonomy" id="120681"/>
    <lineage>
        <taxon>Bacteria</taxon>
        <taxon>Pseudomonadati</taxon>
        <taxon>Pseudomonadota</taxon>
        <taxon>Gammaproteobacteria</taxon>
        <taxon>Chromatiales</taxon>
        <taxon>Chromatiaceae</taxon>
        <taxon>Thioalkalicoccus</taxon>
    </lineage>
</organism>
<dbReference type="PANTHER" id="PTHR40396:SF1">
    <property type="entry name" value="ATPASE AAA-TYPE CORE DOMAIN-CONTAINING PROTEIN"/>
    <property type="match status" value="1"/>
</dbReference>
<keyword evidence="3" id="KW-1185">Reference proteome</keyword>
<evidence type="ECO:0000313" key="2">
    <source>
        <dbReference type="EMBL" id="MEY6433905.1"/>
    </source>
</evidence>
<accession>A0ABV4BI59</accession>
<dbReference type="InterPro" id="IPR027417">
    <property type="entry name" value="P-loop_NTPase"/>
</dbReference>
<sequence>MSPLSDTSPVPARIEYLKVQNFRALREVEFKELTPLTVLLGPNGSGKSTVFDIFAFLSECFELGLRRAWDRRGRAKELKTRGGDGPVVIEVKYKEPGYPLITYHLAVDERNGAPVVVEEWLQWRRGQRGRPFRFLDYREGLGRAASGEAPDEKDQRIEIPLKSPDLLAVNALGQFADHPRAAALRDFITGWYVSYLSADSARGQPEAGPQERLSRTGDNLANVIQHLAERPGDRLERIFEVLRQRVPRIERVLADTMPDGRLLLQIKDAPFSHPILARFASDGTLKMLAYLVLLYDPHPPPFIGIEEPENFLHPRLLPELAEECRAATAATQLLVTTHSPFFLNGLRPQEVRVLWRDEHGYSQARRAEDLPGVREFTEQGALLGHLWMEGQLGVGDPLVNQGAPTRPLKGGRSA</sequence>
<dbReference type="PANTHER" id="PTHR40396">
    <property type="entry name" value="ATPASE-LIKE PROTEIN"/>
    <property type="match status" value="1"/>
</dbReference>
<dbReference type="RefSeq" id="WP_369668292.1">
    <property type="nucleotide sequence ID" value="NZ_JBDKXB010000032.1"/>
</dbReference>
<evidence type="ECO:0000259" key="1">
    <source>
        <dbReference type="Pfam" id="PF13304"/>
    </source>
</evidence>
<dbReference type="Gene3D" id="3.40.50.300">
    <property type="entry name" value="P-loop containing nucleotide triphosphate hydrolases"/>
    <property type="match status" value="2"/>
</dbReference>
<proteinExistence type="predicted"/>
<dbReference type="Pfam" id="PF13304">
    <property type="entry name" value="AAA_21"/>
    <property type="match status" value="1"/>
</dbReference>
<evidence type="ECO:0000313" key="3">
    <source>
        <dbReference type="Proteomes" id="UP001564408"/>
    </source>
</evidence>
<dbReference type="SUPFAM" id="SSF52540">
    <property type="entry name" value="P-loop containing nucleoside triphosphate hydrolases"/>
    <property type="match status" value="1"/>
</dbReference>
<dbReference type="InterPro" id="IPR003959">
    <property type="entry name" value="ATPase_AAA_core"/>
</dbReference>
<comment type="caution">
    <text evidence="2">The sequence shown here is derived from an EMBL/GenBank/DDBJ whole genome shotgun (WGS) entry which is preliminary data.</text>
</comment>
<protein>
    <submittedName>
        <fullName evidence="2">AAA family ATPase</fullName>
    </submittedName>
</protein>
<dbReference type="PIRSF" id="PIRSF029347">
    <property type="entry name" value="RecF"/>
    <property type="match status" value="1"/>
</dbReference>
<dbReference type="EMBL" id="JBDKXB010000032">
    <property type="protein sequence ID" value="MEY6433905.1"/>
    <property type="molecule type" value="Genomic_DNA"/>
</dbReference>